<keyword evidence="4 7" id="KW-1133">Transmembrane helix</keyword>
<dbReference type="Pfam" id="PF03381">
    <property type="entry name" value="CDC50"/>
    <property type="match status" value="1"/>
</dbReference>
<keyword evidence="9" id="KW-1185">Reference proteome</keyword>
<dbReference type="Proteomes" id="UP001497392">
    <property type="component" value="Unassembled WGS sequence"/>
</dbReference>
<evidence type="ECO:0000256" key="7">
    <source>
        <dbReference type="SAM" id="Phobius"/>
    </source>
</evidence>
<comment type="caution">
    <text evidence="8">The sequence shown here is derived from an EMBL/GenBank/DDBJ whole genome shotgun (WGS) entry which is preliminary data.</text>
</comment>
<evidence type="ECO:0000256" key="2">
    <source>
        <dbReference type="ARBA" id="ARBA00009457"/>
    </source>
</evidence>
<comment type="subcellular location">
    <subcellularLocation>
        <location evidence="1">Membrane</location>
        <topology evidence="1">Multi-pass membrane protein</topology>
    </subcellularLocation>
</comment>
<dbReference type="PIRSF" id="PIRSF015840">
    <property type="entry name" value="DUF284_TM_euk"/>
    <property type="match status" value="1"/>
</dbReference>
<feature type="transmembrane region" description="Helical" evidence="7">
    <location>
        <begin position="33"/>
        <end position="54"/>
    </location>
</feature>
<evidence type="ECO:0000313" key="9">
    <source>
        <dbReference type="Proteomes" id="UP001497392"/>
    </source>
</evidence>
<dbReference type="InterPro" id="IPR005045">
    <property type="entry name" value="CDC50/LEM3_fam"/>
</dbReference>
<gene>
    <name evidence="8" type="primary">g11079</name>
    <name evidence="8" type="ORF">VP750_LOCUS9923</name>
</gene>
<protein>
    <recommendedName>
        <fullName evidence="6">ALA-interacting subunit</fullName>
    </recommendedName>
</protein>
<dbReference type="PANTHER" id="PTHR10926">
    <property type="entry name" value="CELL CYCLE CONTROL PROTEIN 50"/>
    <property type="match status" value="1"/>
</dbReference>
<evidence type="ECO:0000256" key="5">
    <source>
        <dbReference type="ARBA" id="ARBA00023136"/>
    </source>
</evidence>
<evidence type="ECO:0000256" key="6">
    <source>
        <dbReference type="PIRNR" id="PIRNR015840"/>
    </source>
</evidence>
<accession>A0ABP1G9P2</accession>
<dbReference type="EMBL" id="CAXHTA020000017">
    <property type="protein sequence ID" value="CAL5228017.1"/>
    <property type="molecule type" value="Genomic_DNA"/>
</dbReference>
<proteinExistence type="inferred from homology"/>
<dbReference type="PANTHER" id="PTHR10926:SF0">
    <property type="entry name" value="CDC50, ISOFORM A"/>
    <property type="match status" value="1"/>
</dbReference>
<organism evidence="8 9">
    <name type="scientific">Coccomyxa viridis</name>
    <dbReference type="NCBI Taxonomy" id="1274662"/>
    <lineage>
        <taxon>Eukaryota</taxon>
        <taxon>Viridiplantae</taxon>
        <taxon>Chlorophyta</taxon>
        <taxon>core chlorophytes</taxon>
        <taxon>Trebouxiophyceae</taxon>
        <taxon>Trebouxiophyceae incertae sedis</taxon>
        <taxon>Coccomyxaceae</taxon>
        <taxon>Coccomyxa</taxon>
    </lineage>
</organism>
<keyword evidence="5 6" id="KW-0472">Membrane</keyword>
<evidence type="ECO:0000256" key="3">
    <source>
        <dbReference type="ARBA" id="ARBA00022692"/>
    </source>
</evidence>
<keyword evidence="3 7" id="KW-0812">Transmembrane</keyword>
<reference evidence="8 9" key="1">
    <citation type="submission" date="2024-06" db="EMBL/GenBank/DDBJ databases">
        <authorList>
            <person name="Kraege A."/>
            <person name="Thomma B."/>
        </authorList>
    </citation>
    <scope>NUCLEOTIDE SEQUENCE [LARGE SCALE GENOMIC DNA]</scope>
</reference>
<evidence type="ECO:0000256" key="1">
    <source>
        <dbReference type="ARBA" id="ARBA00004141"/>
    </source>
</evidence>
<evidence type="ECO:0000313" key="8">
    <source>
        <dbReference type="EMBL" id="CAL5228017.1"/>
    </source>
</evidence>
<sequence>MSAQTADAPLQPCKKPRYTRITQQELPACKPRLTPVVVVSVFVVIGAAFLPVGYVCLNASKSVVETAQRYDDTCIPGATTQDREAFLYQLNGDGTLCNVTLTAPRHMAAPVFLYYELDNFYQNHRRYLNSKSDAQLRGGSMATASLHSSCSPQDLLNGSSSAPIDPCGLVAWSNFNDTFQLLLNGATLDDQHIAWESDIDHQFGDVAPTNFNTISSLRGGGTLNGTLKDEHFVVWMRAAALRNFRKLWGRINQDIPAGTNVTIQIQNRYNTYAFNGQKKVVLSTATWLGGANPFLGVAFLATGAASVAFGAAFALLALFTQYEMGDSSRLSWNENK</sequence>
<name>A0ABP1G9P2_9CHLO</name>
<comment type="similarity">
    <text evidence="2 6">Belongs to the CDC50/LEM3 family.</text>
</comment>
<feature type="transmembrane region" description="Helical" evidence="7">
    <location>
        <begin position="294"/>
        <end position="319"/>
    </location>
</feature>
<evidence type="ECO:0000256" key="4">
    <source>
        <dbReference type="ARBA" id="ARBA00022989"/>
    </source>
</evidence>